<comment type="caution">
    <text evidence="11">The sequence shown here is derived from an EMBL/GenBank/DDBJ whole genome shotgun (WGS) entry which is preliminary data.</text>
</comment>
<dbReference type="Pfam" id="PF07519">
    <property type="entry name" value="Tannase"/>
    <property type="match status" value="1"/>
</dbReference>
<accession>A0A8H3H854</accession>
<dbReference type="GO" id="GO:0030600">
    <property type="term" value="F:feruloyl esterase activity"/>
    <property type="evidence" value="ECO:0007669"/>
    <property type="project" value="UniProtKB-EC"/>
</dbReference>
<evidence type="ECO:0000313" key="11">
    <source>
        <dbReference type="EMBL" id="CAE6505343.1"/>
    </source>
</evidence>
<keyword evidence="3" id="KW-0624">Polysaccharide degradation</keyword>
<feature type="chain" id="PRO_5034604031" description="Carboxylic ester hydrolase" evidence="10">
    <location>
        <begin position="19"/>
        <end position="424"/>
    </location>
</feature>
<proteinExistence type="inferred from homology"/>
<keyword evidence="3" id="KW-0119">Carbohydrate metabolism</keyword>
<evidence type="ECO:0000256" key="8">
    <source>
        <dbReference type="ARBA" id="ARBA00023157"/>
    </source>
</evidence>
<dbReference type="GO" id="GO:0045493">
    <property type="term" value="P:xylan catabolic process"/>
    <property type="evidence" value="ECO:0007669"/>
    <property type="project" value="UniProtKB-KW"/>
</dbReference>
<evidence type="ECO:0000256" key="6">
    <source>
        <dbReference type="ARBA" id="ARBA00022801"/>
    </source>
</evidence>
<evidence type="ECO:0000256" key="7">
    <source>
        <dbReference type="ARBA" id="ARBA00022837"/>
    </source>
</evidence>
<evidence type="ECO:0000256" key="3">
    <source>
        <dbReference type="ARBA" id="ARBA00022651"/>
    </source>
</evidence>
<evidence type="ECO:0000256" key="1">
    <source>
        <dbReference type="ARBA" id="ARBA00006249"/>
    </source>
</evidence>
<dbReference type="PANTHER" id="PTHR33938">
    <property type="entry name" value="FERULOYL ESTERASE B-RELATED"/>
    <property type="match status" value="1"/>
</dbReference>
<evidence type="ECO:0000313" key="12">
    <source>
        <dbReference type="Proteomes" id="UP000663888"/>
    </source>
</evidence>
<gene>
    <name evidence="11" type="ORF">RDB_LOCUS158701</name>
</gene>
<reference evidence="11" key="1">
    <citation type="submission" date="2021-01" db="EMBL/GenBank/DDBJ databases">
        <authorList>
            <person name="Kaushik A."/>
        </authorList>
    </citation>
    <scope>NUCLEOTIDE SEQUENCE</scope>
    <source>
        <strain evidence="11">AG4-R118</strain>
    </source>
</reference>
<keyword evidence="7" id="KW-0106">Calcium</keyword>
<keyword evidence="8" id="KW-1015">Disulfide bond</keyword>
<evidence type="ECO:0000256" key="5">
    <source>
        <dbReference type="ARBA" id="ARBA00022729"/>
    </source>
</evidence>
<evidence type="ECO:0000256" key="4">
    <source>
        <dbReference type="ARBA" id="ARBA00022723"/>
    </source>
</evidence>
<keyword evidence="4" id="KW-0479">Metal-binding</keyword>
<dbReference type="EMBL" id="CAJMWX010001784">
    <property type="protein sequence ID" value="CAE6505343.1"/>
    <property type="molecule type" value="Genomic_DNA"/>
</dbReference>
<dbReference type="EC" id="3.1.1.-" evidence="10"/>
<organism evidence="11 12">
    <name type="scientific">Rhizoctonia solani</name>
    <dbReference type="NCBI Taxonomy" id="456999"/>
    <lineage>
        <taxon>Eukaryota</taxon>
        <taxon>Fungi</taxon>
        <taxon>Dikarya</taxon>
        <taxon>Basidiomycota</taxon>
        <taxon>Agaricomycotina</taxon>
        <taxon>Agaricomycetes</taxon>
        <taxon>Cantharellales</taxon>
        <taxon>Ceratobasidiaceae</taxon>
        <taxon>Rhizoctonia</taxon>
    </lineage>
</organism>
<dbReference type="AlphaFoldDB" id="A0A8H3H854"/>
<comment type="similarity">
    <text evidence="1 10">Belongs to the tannase family.</text>
</comment>
<name>A0A8H3H854_9AGAM</name>
<protein>
    <recommendedName>
        <fullName evidence="10">Carboxylic ester hydrolase</fullName>
        <ecNumber evidence="10">3.1.1.-</ecNumber>
    </recommendedName>
</protein>
<dbReference type="PANTHER" id="PTHR33938:SF15">
    <property type="entry name" value="FERULOYL ESTERASE B-RELATED"/>
    <property type="match status" value="1"/>
</dbReference>
<dbReference type="Proteomes" id="UP000663888">
    <property type="component" value="Unassembled WGS sequence"/>
</dbReference>
<dbReference type="SUPFAM" id="SSF53474">
    <property type="entry name" value="alpha/beta-Hydrolases"/>
    <property type="match status" value="1"/>
</dbReference>
<keyword evidence="2" id="KW-0719">Serine esterase</keyword>
<sequence>MRSTWLGMSALLLYGASAKPLDCAGLLSSSQTLIKGLKPYVAEIHPANVTFVPVGNPAYPNPVPDLPEFCRFGAEYNTSTISKFRFELWLPKSGHWNGRFAMVGNGGDAGGVNNAIDFGHRAVHLSAVFSKAITKSYYGKRSEYNYWIGCSSGGKQGVKSAQMYPEDFDGVIAGAPAQWWPHLNGFTTHVNLLNANATTPGAVIPPAFFATLYQEVIAQCDKLDGVADGIITNPRSCKPDLTRVACGSANISPYVNASNCLSSSQLVTLKAIYTNWTSTEGEFLFPTFEPGSEFGWPGTVNGVPYGPAPDYFSYQVLNKTSVQTLQINETELQRLTKIADVTDPGQTNAINPNLKPFFGRGGKLMQYHGFADPLIPSGSSLWYYEHASVIAPGVLVQILSGGPASVAYRKAVPAKPSRLLLSTT</sequence>
<dbReference type="InterPro" id="IPR029058">
    <property type="entry name" value="AB_hydrolase_fold"/>
</dbReference>
<feature type="signal peptide" evidence="10">
    <location>
        <begin position="1"/>
        <end position="18"/>
    </location>
</feature>
<dbReference type="GO" id="GO:0046872">
    <property type="term" value="F:metal ion binding"/>
    <property type="evidence" value="ECO:0007669"/>
    <property type="project" value="UniProtKB-KW"/>
</dbReference>
<keyword evidence="3" id="KW-0858">Xylan degradation</keyword>
<keyword evidence="5 10" id="KW-0732">Signal</keyword>
<evidence type="ECO:0000256" key="9">
    <source>
        <dbReference type="ARBA" id="ARBA00034075"/>
    </source>
</evidence>
<comment type="catalytic activity">
    <reaction evidence="9">
        <text>feruloyl-polysaccharide + H2O = ferulate + polysaccharide.</text>
        <dbReference type="EC" id="3.1.1.73"/>
    </reaction>
</comment>
<dbReference type="InterPro" id="IPR011118">
    <property type="entry name" value="Tannase/feruloyl_esterase"/>
</dbReference>
<evidence type="ECO:0000256" key="10">
    <source>
        <dbReference type="RuleBase" id="RU361238"/>
    </source>
</evidence>
<keyword evidence="6 10" id="KW-0378">Hydrolase</keyword>
<evidence type="ECO:0000256" key="2">
    <source>
        <dbReference type="ARBA" id="ARBA00022487"/>
    </source>
</evidence>